<evidence type="ECO:0000256" key="2">
    <source>
        <dbReference type="ARBA" id="ARBA00023136"/>
    </source>
</evidence>
<evidence type="ECO:0000256" key="4">
    <source>
        <dbReference type="SAM" id="MobiDB-lite"/>
    </source>
</evidence>
<dbReference type="InterPro" id="IPR017689">
    <property type="entry name" value="BamD"/>
</dbReference>
<dbReference type="Gene3D" id="1.25.40.10">
    <property type="entry name" value="Tetratricopeptide repeat domain"/>
    <property type="match status" value="1"/>
</dbReference>
<keyword evidence="7" id="KW-1185">Reference proteome</keyword>
<dbReference type="Pfam" id="PF13174">
    <property type="entry name" value="TPR_6"/>
    <property type="match status" value="1"/>
</dbReference>
<gene>
    <name evidence="6" type="ORF">GCM10023331_00820</name>
</gene>
<sequence length="288" mass="34278">MLKNIILFLSLALILGSCGKFHKVMQSDDVELKYEASQKYYEEENYYKAGLLIEDIQAAFIGTERAEKLQFQYANTQYEQQQYLMSNHYFKTFYNTYNRSPYAEQALFLSAYSLYKDTPRYNLDQSNTTKAISEMQDFMNRYPESEYIDEANEVIVKLRQRLEKKGFESAMEYYTLRRYKAAAVALDNFTKDYPDSKYKQQALYHKLESEYELAKISYFSKQEERYEAALTTYEKFVERYPSSEYKREADKIATMSRNELNRVKSLMTSSSKEAKKLKEKEEKAEEEE</sequence>
<dbReference type="RefSeq" id="WP_345368431.1">
    <property type="nucleotide sequence ID" value="NZ_BAABJX010000002.1"/>
</dbReference>
<reference evidence="7" key="1">
    <citation type="journal article" date="2019" name="Int. J. Syst. Evol. Microbiol.">
        <title>The Global Catalogue of Microorganisms (GCM) 10K type strain sequencing project: providing services to taxonomists for standard genome sequencing and annotation.</title>
        <authorList>
            <consortium name="The Broad Institute Genomics Platform"/>
            <consortium name="The Broad Institute Genome Sequencing Center for Infectious Disease"/>
            <person name="Wu L."/>
            <person name="Ma J."/>
        </authorList>
    </citation>
    <scope>NUCLEOTIDE SEQUENCE [LARGE SCALE GENOMIC DNA]</scope>
    <source>
        <strain evidence="7">JCM 18326</strain>
    </source>
</reference>
<dbReference type="NCBIfam" id="TIGR03302">
    <property type="entry name" value="OM_YfiO"/>
    <property type="match status" value="1"/>
</dbReference>
<protein>
    <submittedName>
        <fullName evidence="6">Outer membrane protein assembly factor BamD</fullName>
    </submittedName>
</protein>
<feature type="region of interest" description="Disordered" evidence="4">
    <location>
        <begin position="263"/>
        <end position="288"/>
    </location>
</feature>
<dbReference type="InterPro" id="IPR039565">
    <property type="entry name" value="BamD-like"/>
</dbReference>
<organism evidence="6 7">
    <name type="scientific">Algivirga pacifica</name>
    <dbReference type="NCBI Taxonomy" id="1162670"/>
    <lineage>
        <taxon>Bacteria</taxon>
        <taxon>Pseudomonadati</taxon>
        <taxon>Bacteroidota</taxon>
        <taxon>Cytophagia</taxon>
        <taxon>Cytophagales</taxon>
        <taxon>Flammeovirgaceae</taxon>
        <taxon>Algivirga</taxon>
    </lineage>
</organism>
<keyword evidence="1" id="KW-0732">Signal</keyword>
<dbReference type="EMBL" id="BAABJX010000002">
    <property type="protein sequence ID" value="GAA4820283.1"/>
    <property type="molecule type" value="Genomic_DNA"/>
</dbReference>
<dbReference type="PROSITE" id="PS51257">
    <property type="entry name" value="PROKAR_LIPOPROTEIN"/>
    <property type="match status" value="1"/>
</dbReference>
<dbReference type="Proteomes" id="UP001500298">
    <property type="component" value="Unassembled WGS sequence"/>
</dbReference>
<evidence type="ECO:0000313" key="6">
    <source>
        <dbReference type="EMBL" id="GAA4820283.1"/>
    </source>
</evidence>
<dbReference type="InterPro" id="IPR011990">
    <property type="entry name" value="TPR-like_helical_dom_sf"/>
</dbReference>
<feature type="domain" description="Outer membrane lipoprotein BamD-like" evidence="5">
    <location>
        <begin position="33"/>
        <end position="215"/>
    </location>
</feature>
<keyword evidence="2" id="KW-0472">Membrane</keyword>
<evidence type="ECO:0000259" key="5">
    <source>
        <dbReference type="Pfam" id="PF13525"/>
    </source>
</evidence>
<dbReference type="InterPro" id="IPR019734">
    <property type="entry name" value="TPR_rpt"/>
</dbReference>
<dbReference type="Pfam" id="PF13525">
    <property type="entry name" value="YfiO"/>
    <property type="match status" value="1"/>
</dbReference>
<evidence type="ECO:0000256" key="1">
    <source>
        <dbReference type="ARBA" id="ARBA00022729"/>
    </source>
</evidence>
<evidence type="ECO:0000256" key="3">
    <source>
        <dbReference type="ARBA" id="ARBA00023237"/>
    </source>
</evidence>
<accession>A0ABP9CXB8</accession>
<name>A0ABP9CXB8_9BACT</name>
<feature type="compositionally biased region" description="Basic and acidic residues" evidence="4">
    <location>
        <begin position="272"/>
        <end position="288"/>
    </location>
</feature>
<comment type="caution">
    <text evidence="6">The sequence shown here is derived from an EMBL/GenBank/DDBJ whole genome shotgun (WGS) entry which is preliminary data.</text>
</comment>
<evidence type="ECO:0000313" key="7">
    <source>
        <dbReference type="Proteomes" id="UP001500298"/>
    </source>
</evidence>
<keyword evidence="3" id="KW-0998">Cell outer membrane</keyword>
<proteinExistence type="predicted"/>